<reference evidence="1" key="3">
    <citation type="submission" date="2017-01" db="EMBL/GenBank/DDBJ databases">
        <authorList>
            <person name="Mah S.A."/>
            <person name="Swanson W.J."/>
            <person name="Moy G.W."/>
            <person name="Vacquier V.D."/>
        </authorList>
    </citation>
    <scope>NUCLEOTIDE SEQUENCE</scope>
    <source>
        <strain evidence="1">AJ5</strain>
    </source>
</reference>
<dbReference type="Proteomes" id="UP000011555">
    <property type="component" value="Unassembled WGS sequence"/>
</dbReference>
<dbReference type="eggNOG" id="arCOG10787">
    <property type="taxonomic scope" value="Archaea"/>
</dbReference>
<evidence type="ECO:0000313" key="4">
    <source>
        <dbReference type="Proteomes" id="UP000186547"/>
    </source>
</evidence>
<dbReference type="Proteomes" id="UP000186547">
    <property type="component" value="Chromosome"/>
</dbReference>
<dbReference type="Pfam" id="PF05974">
    <property type="entry name" value="DUF892"/>
    <property type="match status" value="1"/>
</dbReference>
<dbReference type="SUPFAM" id="SSF47240">
    <property type="entry name" value="Ferritin-like"/>
    <property type="match status" value="1"/>
</dbReference>
<keyword evidence="3" id="KW-1185">Reference proteome</keyword>
<dbReference type="STRING" id="358396.CHINAEXTREME_03695"/>
<dbReference type="AlphaFoldDB" id="M0LM40"/>
<dbReference type="InterPro" id="IPR010287">
    <property type="entry name" value="DUF892_YciF-like"/>
</dbReference>
<dbReference type="RefSeq" id="WP_007141120.1">
    <property type="nucleotide sequence ID" value="NZ_AOLZ01000031.1"/>
</dbReference>
<accession>M0LM40</accession>
<evidence type="ECO:0000313" key="2">
    <source>
        <dbReference type="EMBL" id="EMA34637.1"/>
    </source>
</evidence>
<evidence type="ECO:0000313" key="1">
    <source>
        <dbReference type="EMBL" id="APW96927.1"/>
    </source>
</evidence>
<name>M0LM40_NATLA</name>
<dbReference type="InterPro" id="IPR009078">
    <property type="entry name" value="Ferritin-like_SF"/>
</dbReference>
<dbReference type="EMBL" id="AOLZ01000031">
    <property type="protein sequence ID" value="EMA34637.1"/>
    <property type="molecule type" value="Genomic_DNA"/>
</dbReference>
<reference evidence="1 4" key="1">
    <citation type="journal article" date="2011" name="J. Bacteriol.">
        <title>Genome sequence of Halobiforma lacisalsi AJ5, an extremely halophilic archaeon which harbors a bop gene.</title>
        <authorList>
            <person name="Jiang X."/>
            <person name="Wang S."/>
            <person name="Cheng H."/>
            <person name="Huo Y."/>
            <person name="Zhang X."/>
            <person name="Zhu X."/>
            <person name="Han X."/>
            <person name="Ni P."/>
            <person name="Wu M."/>
        </authorList>
    </citation>
    <scope>NUCLEOTIDE SEQUENCE [LARGE SCALE GENOMIC DNA]</scope>
    <source>
        <strain evidence="1 4">AJ5</strain>
    </source>
</reference>
<reference evidence="2 3" key="2">
    <citation type="journal article" date="2014" name="PLoS Genet.">
        <title>Phylogenetically driven sequencing of extremely halophilic archaea reveals strategies for static and dynamic osmo-response.</title>
        <authorList>
            <person name="Becker E.A."/>
            <person name="Seitzer P.M."/>
            <person name="Tritt A."/>
            <person name="Larsen D."/>
            <person name="Krusor M."/>
            <person name="Yao A.I."/>
            <person name="Wu D."/>
            <person name="Madern D."/>
            <person name="Eisen J.A."/>
            <person name="Darling A.E."/>
            <person name="Facciotti M.T."/>
        </authorList>
    </citation>
    <scope>NUCLEOTIDE SEQUENCE [LARGE SCALE GENOMIC DNA]</scope>
    <source>
        <strain evidence="2 3">AJ5</strain>
    </source>
</reference>
<evidence type="ECO:0000313" key="3">
    <source>
        <dbReference type="Proteomes" id="UP000011555"/>
    </source>
</evidence>
<protein>
    <submittedName>
        <fullName evidence="2">Uncharacterized protein</fullName>
    </submittedName>
</protein>
<dbReference type="KEGG" id="hlc:CHINAEXTREME03695"/>
<dbReference type="PATRIC" id="fig|358396.7.peg.1400"/>
<gene>
    <name evidence="2" type="ORF">C445_06935</name>
    <name evidence="1" type="ORF">CHINAEXTREME_03695</name>
</gene>
<sequence length="204" mass="22780">MSTSTTPHDALATRLERLYYVERTLRSELETLSTDVAIDSLDDLRELECREQLQYAIDQHREETERHIGRIERAFDALGVEPDTRPVPELDGLLADKEKFNNVVLNDEVRPLYYVETTLKLEAIECTAYESALTVANAIDGDSDGDVDVDIDVEAIVDALGENYRDECEVRAEIEAIAESDAHEALLEASVISGGDPASLDRPR</sequence>
<dbReference type="GeneID" id="30920197"/>
<proteinExistence type="predicted"/>
<dbReference type="EMBL" id="CP019285">
    <property type="protein sequence ID" value="APW96927.1"/>
    <property type="molecule type" value="Genomic_DNA"/>
</dbReference>
<dbReference type="Gene3D" id="1.20.1260.10">
    <property type="match status" value="1"/>
</dbReference>
<dbReference type="InterPro" id="IPR012347">
    <property type="entry name" value="Ferritin-like"/>
</dbReference>
<organism evidence="2 3">
    <name type="scientific">Natronobacterium lacisalsi AJ5</name>
    <dbReference type="NCBI Taxonomy" id="358396"/>
    <lineage>
        <taxon>Archaea</taxon>
        <taxon>Methanobacteriati</taxon>
        <taxon>Methanobacteriota</taxon>
        <taxon>Stenosarchaea group</taxon>
        <taxon>Halobacteria</taxon>
        <taxon>Halobacteriales</taxon>
        <taxon>Natrialbaceae</taxon>
        <taxon>Natronobacterium</taxon>
    </lineage>
</organism>